<name>A0A8S1B469_ARCPL</name>
<gene>
    <name evidence="1" type="ORF">APLA_LOCUS14491</name>
</gene>
<reference evidence="1 2" key="1">
    <citation type="submission" date="2020-04" db="EMBL/GenBank/DDBJ databases">
        <authorList>
            <person name="Wallbank WR R."/>
            <person name="Pardo Diaz C."/>
            <person name="Kozak K."/>
            <person name="Martin S."/>
            <person name="Jiggins C."/>
            <person name="Moest M."/>
            <person name="Warren A I."/>
            <person name="Byers J.R.P. K."/>
            <person name="Montejo-Kovacevich G."/>
            <person name="Yen C E."/>
        </authorList>
    </citation>
    <scope>NUCLEOTIDE SEQUENCE [LARGE SCALE GENOMIC DNA]</scope>
</reference>
<keyword evidence="2" id="KW-1185">Reference proteome</keyword>
<evidence type="ECO:0000313" key="2">
    <source>
        <dbReference type="Proteomes" id="UP000494106"/>
    </source>
</evidence>
<evidence type="ECO:0000313" key="1">
    <source>
        <dbReference type="EMBL" id="CAB3254284.1"/>
    </source>
</evidence>
<protein>
    <submittedName>
        <fullName evidence="1">Uncharacterized protein</fullName>
    </submittedName>
</protein>
<dbReference type="EMBL" id="CADEBC010000562">
    <property type="protein sequence ID" value="CAB3254284.1"/>
    <property type="molecule type" value="Genomic_DNA"/>
</dbReference>
<sequence length="87" mass="9418">MDYGNVLRVKLAVELGVDALETDALEEEILGVGVKMAGGGETVDSSENCKSESCAAESSSFVSPKFVTVDLNRQPKILHHIFFKVFI</sequence>
<dbReference type="Proteomes" id="UP000494106">
    <property type="component" value="Unassembled WGS sequence"/>
</dbReference>
<dbReference type="AlphaFoldDB" id="A0A8S1B469"/>
<accession>A0A8S1B469</accession>
<proteinExistence type="predicted"/>
<comment type="caution">
    <text evidence="1">The sequence shown here is derived from an EMBL/GenBank/DDBJ whole genome shotgun (WGS) entry which is preliminary data.</text>
</comment>
<organism evidence="1 2">
    <name type="scientific">Arctia plantaginis</name>
    <name type="common">Wood tiger moth</name>
    <name type="synonym">Phalaena plantaginis</name>
    <dbReference type="NCBI Taxonomy" id="874455"/>
    <lineage>
        <taxon>Eukaryota</taxon>
        <taxon>Metazoa</taxon>
        <taxon>Ecdysozoa</taxon>
        <taxon>Arthropoda</taxon>
        <taxon>Hexapoda</taxon>
        <taxon>Insecta</taxon>
        <taxon>Pterygota</taxon>
        <taxon>Neoptera</taxon>
        <taxon>Endopterygota</taxon>
        <taxon>Lepidoptera</taxon>
        <taxon>Glossata</taxon>
        <taxon>Ditrysia</taxon>
        <taxon>Noctuoidea</taxon>
        <taxon>Erebidae</taxon>
        <taxon>Arctiinae</taxon>
        <taxon>Arctia</taxon>
    </lineage>
</organism>